<dbReference type="EMBL" id="BAAAFH010000003">
    <property type="protein sequence ID" value="GAA0874699.1"/>
    <property type="molecule type" value="Genomic_DNA"/>
</dbReference>
<dbReference type="RefSeq" id="WP_343785605.1">
    <property type="nucleotide sequence ID" value="NZ_BAAAFH010000003.1"/>
</dbReference>
<feature type="chain" id="PRO_5045354883" description="Cytochrome C Planctomycete-type domain-containing protein" evidence="1">
    <location>
        <begin position="24"/>
        <end position="123"/>
    </location>
</feature>
<accession>A0ABP3XZ29</accession>
<keyword evidence="1" id="KW-0732">Signal</keyword>
<dbReference type="Proteomes" id="UP001501126">
    <property type="component" value="Unassembled WGS sequence"/>
</dbReference>
<sequence length="123" mass="13199">MKKTYKITGILLTVLLVATSSCSKDKTPEPILPPSDCTDTVFYSTDIEPLIMQNCTATGCHNNSGAGGYIFNGYASIEGNKDIILKTISHADGVTPMPQGAPMLSTQQIDLFRCWIAQGSPNN</sequence>
<reference evidence="3" key="1">
    <citation type="journal article" date="2019" name="Int. J. Syst. Evol. Microbiol.">
        <title>The Global Catalogue of Microorganisms (GCM) 10K type strain sequencing project: providing services to taxonomists for standard genome sequencing and annotation.</title>
        <authorList>
            <consortium name="The Broad Institute Genomics Platform"/>
            <consortium name="The Broad Institute Genome Sequencing Center for Infectious Disease"/>
            <person name="Wu L."/>
            <person name="Ma J."/>
        </authorList>
    </citation>
    <scope>NUCLEOTIDE SEQUENCE [LARGE SCALE GENOMIC DNA]</scope>
    <source>
        <strain evidence="3">JCM 16083</strain>
    </source>
</reference>
<evidence type="ECO:0000313" key="2">
    <source>
        <dbReference type="EMBL" id="GAA0874699.1"/>
    </source>
</evidence>
<evidence type="ECO:0000256" key="1">
    <source>
        <dbReference type="SAM" id="SignalP"/>
    </source>
</evidence>
<evidence type="ECO:0008006" key="4">
    <source>
        <dbReference type="Google" id="ProtNLM"/>
    </source>
</evidence>
<comment type="caution">
    <text evidence="2">The sequence shown here is derived from an EMBL/GenBank/DDBJ whole genome shotgun (WGS) entry which is preliminary data.</text>
</comment>
<proteinExistence type="predicted"/>
<dbReference type="SUPFAM" id="SSF46626">
    <property type="entry name" value="Cytochrome c"/>
    <property type="match status" value="1"/>
</dbReference>
<name>A0ABP3XZ29_9FLAO</name>
<dbReference type="PROSITE" id="PS51257">
    <property type="entry name" value="PROKAR_LIPOPROTEIN"/>
    <property type="match status" value="1"/>
</dbReference>
<feature type="signal peptide" evidence="1">
    <location>
        <begin position="1"/>
        <end position="23"/>
    </location>
</feature>
<organism evidence="2 3">
    <name type="scientific">Wandonia haliotis</name>
    <dbReference type="NCBI Taxonomy" id="574963"/>
    <lineage>
        <taxon>Bacteria</taxon>
        <taxon>Pseudomonadati</taxon>
        <taxon>Bacteroidota</taxon>
        <taxon>Flavobacteriia</taxon>
        <taxon>Flavobacteriales</taxon>
        <taxon>Crocinitomicaceae</taxon>
        <taxon>Wandonia</taxon>
    </lineage>
</organism>
<dbReference type="InterPro" id="IPR036909">
    <property type="entry name" value="Cyt_c-like_dom_sf"/>
</dbReference>
<evidence type="ECO:0000313" key="3">
    <source>
        <dbReference type="Proteomes" id="UP001501126"/>
    </source>
</evidence>
<gene>
    <name evidence="2" type="ORF">GCM10009118_11070</name>
</gene>
<keyword evidence="3" id="KW-1185">Reference proteome</keyword>
<protein>
    <recommendedName>
        <fullName evidence="4">Cytochrome C Planctomycete-type domain-containing protein</fullName>
    </recommendedName>
</protein>